<accession>A0A2T0TES4</accession>
<protein>
    <submittedName>
        <fullName evidence="1">Uncharacterized protein</fullName>
    </submittedName>
</protein>
<keyword evidence="2" id="KW-1185">Reference proteome</keyword>
<evidence type="ECO:0000313" key="2">
    <source>
        <dbReference type="Proteomes" id="UP000238375"/>
    </source>
</evidence>
<name>A0A2T0TES4_9BACT</name>
<dbReference type="AlphaFoldDB" id="A0A2T0TES4"/>
<sequence>MFGENLRFRDDLIYDNMKDITDRLIQQWMDLLVNGRKLANNNVRKNFEKHNFK</sequence>
<gene>
    <name evidence="1" type="ORF">CLV58_103141</name>
</gene>
<dbReference type="EMBL" id="PVTE01000003">
    <property type="protein sequence ID" value="PRY44172.1"/>
    <property type="molecule type" value="Genomic_DNA"/>
</dbReference>
<proteinExistence type="predicted"/>
<organism evidence="1 2">
    <name type="scientific">Spirosoma oryzae</name>
    <dbReference type="NCBI Taxonomy" id="1469603"/>
    <lineage>
        <taxon>Bacteria</taxon>
        <taxon>Pseudomonadati</taxon>
        <taxon>Bacteroidota</taxon>
        <taxon>Cytophagia</taxon>
        <taxon>Cytophagales</taxon>
        <taxon>Cytophagaceae</taxon>
        <taxon>Spirosoma</taxon>
    </lineage>
</organism>
<evidence type="ECO:0000313" key="1">
    <source>
        <dbReference type="EMBL" id="PRY44172.1"/>
    </source>
</evidence>
<comment type="caution">
    <text evidence="1">The sequence shown here is derived from an EMBL/GenBank/DDBJ whole genome shotgun (WGS) entry which is preliminary data.</text>
</comment>
<dbReference type="Proteomes" id="UP000238375">
    <property type="component" value="Unassembled WGS sequence"/>
</dbReference>
<reference evidence="1 2" key="1">
    <citation type="submission" date="2018-03" db="EMBL/GenBank/DDBJ databases">
        <title>Genomic Encyclopedia of Archaeal and Bacterial Type Strains, Phase II (KMG-II): from individual species to whole genera.</title>
        <authorList>
            <person name="Goeker M."/>
        </authorList>
    </citation>
    <scope>NUCLEOTIDE SEQUENCE [LARGE SCALE GENOMIC DNA]</scope>
    <source>
        <strain evidence="1 2">DSM 28354</strain>
    </source>
</reference>